<sequence length="469" mass="49636">MPPSTSSQAHFCSRAGVNTHLLASSAFFNQEEDCCSARHGSLQPPGHQGTFLQWNMHAPAIRTRRKGAPPCASLSLTRNAHTHSAACPAQVARSKRRIPPALASISPAQAPVTSLSFIKQLTPSSTGKQGDEAEPAHPQSSTSSSHAPQATHSRTLNSCKLLFAGAMSAVVSRTFCAPLERLKMELVLKQGSGGTLSTARHILRHEGFSGFWRGNALNVLRTAPFKASCLPAVIGMAPAGAVFYGVYDLCKHRHLTMLESKGCPNPSIPSCYTLLYGALAGKASYGLLCGMTYSPLAWLLRCWMGPRQPASLAAALLDGALAGEAPHALLCDLNTSWLLCCWMESWQPASLAAALLDGVRAEVLRRRLQLQSMVASSTHHPTLGGRAAAAAAAAHAANKASGLQHMQQAGSKGGVRVMHTLLTIIKAEGLQGLYAGMGPNILQCSSISDDILCPLTPSLFSIFAVLERQ</sequence>
<feature type="compositionally biased region" description="Polar residues" evidence="7">
    <location>
        <begin position="138"/>
        <end position="150"/>
    </location>
</feature>
<dbReference type="InterPro" id="IPR018108">
    <property type="entry name" value="MCP_transmembrane"/>
</dbReference>
<evidence type="ECO:0000256" key="3">
    <source>
        <dbReference type="ARBA" id="ARBA00022737"/>
    </source>
</evidence>
<dbReference type="SUPFAM" id="SSF103506">
    <property type="entry name" value="Mitochondrial carrier"/>
    <property type="match status" value="1"/>
</dbReference>
<keyword evidence="4 5" id="KW-0472">Membrane</keyword>
<comment type="subcellular location">
    <subcellularLocation>
        <location evidence="1">Membrane</location>
        <topology evidence="1">Multi-pass membrane protein</topology>
    </subcellularLocation>
</comment>
<protein>
    <submittedName>
        <fullName evidence="8">Mitochondrial carrier domain-containing protein</fullName>
    </submittedName>
</protein>
<accession>A0ABQ7GMX2</accession>
<dbReference type="PROSITE" id="PS50920">
    <property type="entry name" value="SOLCAR"/>
    <property type="match status" value="1"/>
</dbReference>
<evidence type="ECO:0000256" key="6">
    <source>
        <dbReference type="RuleBase" id="RU000488"/>
    </source>
</evidence>
<comment type="caution">
    <text evidence="8">The sequence shown here is derived from an EMBL/GenBank/DDBJ whole genome shotgun (WGS) entry which is preliminary data.</text>
</comment>
<comment type="similarity">
    <text evidence="6">Belongs to the mitochondrial carrier (TC 2.A.29) family.</text>
</comment>
<evidence type="ECO:0000313" key="8">
    <source>
        <dbReference type="EMBL" id="KAF5835965.1"/>
    </source>
</evidence>
<evidence type="ECO:0000256" key="5">
    <source>
        <dbReference type="PROSITE-ProRule" id="PRU00282"/>
    </source>
</evidence>
<evidence type="ECO:0000256" key="1">
    <source>
        <dbReference type="ARBA" id="ARBA00004141"/>
    </source>
</evidence>
<dbReference type="InterPro" id="IPR023395">
    <property type="entry name" value="MCP_dom_sf"/>
</dbReference>
<evidence type="ECO:0000313" key="9">
    <source>
        <dbReference type="Proteomes" id="UP000815325"/>
    </source>
</evidence>
<evidence type="ECO:0000256" key="2">
    <source>
        <dbReference type="ARBA" id="ARBA00022692"/>
    </source>
</evidence>
<keyword evidence="6" id="KW-0813">Transport</keyword>
<gene>
    <name evidence="8" type="ORF">DUNSADRAFT_6630</name>
</gene>
<evidence type="ECO:0000256" key="7">
    <source>
        <dbReference type="SAM" id="MobiDB-lite"/>
    </source>
</evidence>
<name>A0ABQ7GMX2_DUNSA</name>
<dbReference type="Pfam" id="PF00153">
    <property type="entry name" value="Mito_carr"/>
    <property type="match status" value="2"/>
</dbReference>
<dbReference type="PANTHER" id="PTHR24089">
    <property type="entry name" value="SOLUTE CARRIER FAMILY 25"/>
    <property type="match status" value="1"/>
</dbReference>
<feature type="repeat" description="Solcar" evidence="5">
    <location>
        <begin position="156"/>
        <end position="239"/>
    </location>
</feature>
<evidence type="ECO:0000256" key="4">
    <source>
        <dbReference type="ARBA" id="ARBA00023136"/>
    </source>
</evidence>
<keyword evidence="3" id="KW-0677">Repeat</keyword>
<proteinExistence type="inferred from homology"/>
<dbReference type="Gene3D" id="1.50.40.10">
    <property type="entry name" value="Mitochondrial carrier domain"/>
    <property type="match status" value="2"/>
</dbReference>
<reference evidence="8" key="1">
    <citation type="submission" date="2017-08" db="EMBL/GenBank/DDBJ databases">
        <authorList>
            <person name="Polle J.E."/>
            <person name="Barry K."/>
            <person name="Cushman J."/>
            <person name="Schmutz J."/>
            <person name="Tran D."/>
            <person name="Hathwaick L.T."/>
            <person name="Yim W.C."/>
            <person name="Jenkins J."/>
            <person name="Mckie-Krisberg Z.M."/>
            <person name="Prochnik S."/>
            <person name="Lindquist E."/>
            <person name="Dockter R.B."/>
            <person name="Adam C."/>
            <person name="Molina H."/>
            <person name="Bunkerborg J."/>
            <person name="Jin E."/>
            <person name="Buchheim M."/>
            <person name="Magnuson J."/>
        </authorList>
    </citation>
    <scope>NUCLEOTIDE SEQUENCE</scope>
    <source>
        <strain evidence="8">CCAP 19/18</strain>
    </source>
</reference>
<feature type="region of interest" description="Disordered" evidence="7">
    <location>
        <begin position="122"/>
        <end position="150"/>
    </location>
</feature>
<keyword evidence="9" id="KW-1185">Reference proteome</keyword>
<dbReference type="Proteomes" id="UP000815325">
    <property type="component" value="Unassembled WGS sequence"/>
</dbReference>
<organism evidence="8 9">
    <name type="scientific">Dunaliella salina</name>
    <name type="common">Green alga</name>
    <name type="synonym">Protococcus salinus</name>
    <dbReference type="NCBI Taxonomy" id="3046"/>
    <lineage>
        <taxon>Eukaryota</taxon>
        <taxon>Viridiplantae</taxon>
        <taxon>Chlorophyta</taxon>
        <taxon>core chlorophytes</taxon>
        <taxon>Chlorophyceae</taxon>
        <taxon>CS clade</taxon>
        <taxon>Chlamydomonadales</taxon>
        <taxon>Dunaliellaceae</taxon>
        <taxon>Dunaliella</taxon>
    </lineage>
</organism>
<keyword evidence="2 5" id="KW-0812">Transmembrane</keyword>
<dbReference type="EMBL" id="MU069681">
    <property type="protein sequence ID" value="KAF5835965.1"/>
    <property type="molecule type" value="Genomic_DNA"/>
</dbReference>